<name>A0ABZ2LMG6_9BACT</name>
<accession>A0ABZ2LMG6</accession>
<dbReference type="Proteomes" id="UP001370348">
    <property type="component" value="Chromosome"/>
</dbReference>
<dbReference type="RefSeq" id="WP_394820728.1">
    <property type="nucleotide sequence ID" value="NZ_CP089984.1"/>
</dbReference>
<evidence type="ECO:0000256" key="2">
    <source>
        <dbReference type="ARBA" id="ARBA00022723"/>
    </source>
</evidence>
<keyword evidence="1 4" id="KW-0349">Heme</keyword>
<evidence type="ECO:0000313" key="6">
    <source>
        <dbReference type="EMBL" id="WXB11113.1"/>
    </source>
</evidence>
<evidence type="ECO:0000256" key="1">
    <source>
        <dbReference type="ARBA" id="ARBA00022617"/>
    </source>
</evidence>
<evidence type="ECO:0000256" key="4">
    <source>
        <dbReference type="PROSITE-ProRule" id="PRU00433"/>
    </source>
</evidence>
<evidence type="ECO:0000259" key="5">
    <source>
        <dbReference type="PROSITE" id="PS51007"/>
    </source>
</evidence>
<gene>
    <name evidence="6" type="ORF">LZC94_24920</name>
</gene>
<dbReference type="PROSITE" id="PS51007">
    <property type="entry name" value="CYTC"/>
    <property type="match status" value="1"/>
</dbReference>
<dbReference type="InterPro" id="IPR009056">
    <property type="entry name" value="Cyt_c-like_dom"/>
</dbReference>
<protein>
    <recommendedName>
        <fullName evidence="5">Cytochrome c domain-containing protein</fullName>
    </recommendedName>
</protein>
<dbReference type="EMBL" id="CP089984">
    <property type="protein sequence ID" value="WXB11113.1"/>
    <property type="molecule type" value="Genomic_DNA"/>
</dbReference>
<keyword evidence="3 4" id="KW-0408">Iron</keyword>
<keyword evidence="2 4" id="KW-0479">Metal-binding</keyword>
<feature type="domain" description="Cytochrome c" evidence="5">
    <location>
        <begin position="665"/>
        <end position="778"/>
    </location>
</feature>
<sequence length="914" mass="99715">MESHEKIPQRTSATVDEALDTFNNLAGEILLRCGNCHKSPAQQGDFSYDGTREGLCKARGKNHTPAEMMISGQMPKGVGGEEALGRRLKAWIDQGCSAGTYKLPKGDTPVNPGGDLQTSREVGAAMTDLGSCIPSRAILGHDATADTRFAAMRSFSDLPAKLSETDVVSLDSEALARKGTISYAPAYPLWTDDAGKLRFVHVPEGQSISYDAQTKQFRIPPNTRFYKTFLKSVVEADGVKRYRKMETRIIVTRERSEDAIFGTYVWNAEETGAKLLGTGLNPDAPDKLETYLNGKPFADWVRPYVTDEKPQAMRSYAVPGSERCIACHTGSEAKNFILGFTPLQINRRAKDEGGVYDGDVLASELDQAERLIAYGVITGVSAADLPKLETSAAPRKPRNDDELRMQAYMVGNCVHCHNPNGYAVQSNPALRKFNLAPGPGGSVFGFDFATKGADDIPHFVKVPDSISDTDVEAALTLSRFYTRVTLPTGAYDTNAFGGPPTGPNSPTAFFSFHMPLHSPGIDCRLPVLLARWWGSVPRDYRNKGVEVPGDATAMIAAKIVAFRAEERARRDCKPAADIDWVLEDGTERDPYIPRNIDWPTKMDKWVKDLSVTQGHEDLGKKTYYQGYFDPKCNFPNSPEPPAPAIEEWMIDPVSKKPRMKWGALYATTPGAHIYAGICANCHGVHGDGQTGAARALRATSGAFVANFADGLFGPRRNPAANVDCFDHGSTSAGCSGGLGKNGAAKYLVWMATGGTNVSFGRTVEEEKTFFDAFVSSRAITAVPLPVDFTKGQQAFKNAKANMLGVARVTCDRFRTDADGIEKSYDKAVAGKNWDLLVANQNWFGLPLWRDVCTLDNPLTPQLRAAAANSPEVEAWLQRAVFNAGTMVFMYLRDELSKGGFTAPRNACEIKYPME</sequence>
<evidence type="ECO:0000313" key="7">
    <source>
        <dbReference type="Proteomes" id="UP001370348"/>
    </source>
</evidence>
<reference evidence="6 7" key="1">
    <citation type="submission" date="2021-12" db="EMBL/GenBank/DDBJ databases">
        <title>Discovery of the Pendulisporaceae a myxobacterial family with distinct sporulation behavior and unique specialized metabolism.</title>
        <authorList>
            <person name="Garcia R."/>
            <person name="Popoff A."/>
            <person name="Bader C.D."/>
            <person name="Loehr J."/>
            <person name="Walesch S."/>
            <person name="Walt C."/>
            <person name="Boldt J."/>
            <person name="Bunk B."/>
            <person name="Haeckl F.J.F.P.J."/>
            <person name="Gunesch A.P."/>
            <person name="Birkelbach J."/>
            <person name="Nuebel U."/>
            <person name="Pietschmann T."/>
            <person name="Bach T."/>
            <person name="Mueller R."/>
        </authorList>
    </citation>
    <scope>NUCLEOTIDE SEQUENCE [LARGE SCALE GENOMIC DNA]</scope>
    <source>
        <strain evidence="6 7">MSr11954</strain>
    </source>
</reference>
<dbReference type="SUPFAM" id="SSF46626">
    <property type="entry name" value="Cytochrome c"/>
    <property type="match status" value="1"/>
</dbReference>
<organism evidence="6 7">
    <name type="scientific">Pendulispora albinea</name>
    <dbReference type="NCBI Taxonomy" id="2741071"/>
    <lineage>
        <taxon>Bacteria</taxon>
        <taxon>Pseudomonadati</taxon>
        <taxon>Myxococcota</taxon>
        <taxon>Myxococcia</taxon>
        <taxon>Myxococcales</taxon>
        <taxon>Sorangiineae</taxon>
        <taxon>Pendulisporaceae</taxon>
        <taxon>Pendulispora</taxon>
    </lineage>
</organism>
<evidence type="ECO:0000256" key="3">
    <source>
        <dbReference type="ARBA" id="ARBA00023004"/>
    </source>
</evidence>
<proteinExistence type="predicted"/>
<keyword evidence="7" id="KW-1185">Reference proteome</keyword>
<dbReference type="InterPro" id="IPR036909">
    <property type="entry name" value="Cyt_c-like_dom_sf"/>
</dbReference>